<gene>
    <name evidence="2" type="primary">jg7563</name>
    <name evidence="2" type="ORF">PAEG_LOCUS6126</name>
</gene>
<protein>
    <submittedName>
        <fullName evidence="2">Jg7563 protein</fullName>
    </submittedName>
</protein>
<organism evidence="2 3">
    <name type="scientific">Pararge aegeria aegeria</name>
    <dbReference type="NCBI Taxonomy" id="348720"/>
    <lineage>
        <taxon>Eukaryota</taxon>
        <taxon>Metazoa</taxon>
        <taxon>Ecdysozoa</taxon>
        <taxon>Arthropoda</taxon>
        <taxon>Hexapoda</taxon>
        <taxon>Insecta</taxon>
        <taxon>Pterygota</taxon>
        <taxon>Neoptera</taxon>
        <taxon>Endopterygota</taxon>
        <taxon>Lepidoptera</taxon>
        <taxon>Glossata</taxon>
        <taxon>Ditrysia</taxon>
        <taxon>Papilionoidea</taxon>
        <taxon>Nymphalidae</taxon>
        <taxon>Satyrinae</taxon>
        <taxon>Satyrini</taxon>
        <taxon>Parargina</taxon>
        <taxon>Pararge</taxon>
    </lineage>
</organism>
<accession>A0A8S4QYP3</accession>
<reference evidence="2" key="1">
    <citation type="submission" date="2022-03" db="EMBL/GenBank/DDBJ databases">
        <authorList>
            <person name="Lindestad O."/>
        </authorList>
    </citation>
    <scope>NUCLEOTIDE SEQUENCE</scope>
</reference>
<keyword evidence="3" id="KW-1185">Reference proteome</keyword>
<dbReference type="Proteomes" id="UP000838756">
    <property type="component" value="Unassembled WGS sequence"/>
</dbReference>
<evidence type="ECO:0000256" key="1">
    <source>
        <dbReference type="SAM" id="MobiDB-lite"/>
    </source>
</evidence>
<comment type="caution">
    <text evidence="2">The sequence shown here is derived from an EMBL/GenBank/DDBJ whole genome shotgun (WGS) entry which is preliminary data.</text>
</comment>
<dbReference type="AlphaFoldDB" id="A0A8S4QYP3"/>
<proteinExistence type="predicted"/>
<feature type="region of interest" description="Disordered" evidence="1">
    <location>
        <begin position="50"/>
        <end position="79"/>
    </location>
</feature>
<feature type="compositionally biased region" description="Polar residues" evidence="1">
    <location>
        <begin position="50"/>
        <end position="60"/>
    </location>
</feature>
<sequence length="104" mass="12042">MLGNSLFSCRRDIDPSRCYNEGFNDYALRVIEDRLIPNSRQSLTLNQLHYTETGALSQSMPDRRRPPDTSSRHVRKTPGCLRGKKINKSIYLRSRRAFADRKLG</sequence>
<evidence type="ECO:0000313" key="3">
    <source>
        <dbReference type="Proteomes" id="UP000838756"/>
    </source>
</evidence>
<dbReference type="EMBL" id="CAKXAJ010019331">
    <property type="protein sequence ID" value="CAH2218279.1"/>
    <property type="molecule type" value="Genomic_DNA"/>
</dbReference>
<name>A0A8S4QYP3_9NEOP</name>
<evidence type="ECO:0000313" key="2">
    <source>
        <dbReference type="EMBL" id="CAH2218279.1"/>
    </source>
</evidence>
<feature type="compositionally biased region" description="Basic and acidic residues" evidence="1">
    <location>
        <begin position="61"/>
        <end position="71"/>
    </location>
</feature>